<dbReference type="PANTHER" id="PTHR44942:SF4">
    <property type="entry name" value="METHYLTRANSFERASE TYPE 11 DOMAIN-CONTAINING PROTEIN"/>
    <property type="match status" value="1"/>
</dbReference>
<dbReference type="InterPro" id="IPR013216">
    <property type="entry name" value="Methyltransf_11"/>
</dbReference>
<dbReference type="Proteomes" id="UP001500920">
    <property type="component" value="Unassembled WGS sequence"/>
</dbReference>
<evidence type="ECO:0000256" key="2">
    <source>
        <dbReference type="ARBA" id="ARBA00022603"/>
    </source>
</evidence>
<dbReference type="SUPFAM" id="SSF53335">
    <property type="entry name" value="S-adenosyl-L-methionine-dependent methyltransferases"/>
    <property type="match status" value="1"/>
</dbReference>
<dbReference type="EMBL" id="BAABCK010000067">
    <property type="protein sequence ID" value="GAA3731590.1"/>
    <property type="molecule type" value="Genomic_DNA"/>
</dbReference>
<dbReference type="RefSeq" id="WP_344703974.1">
    <property type="nucleotide sequence ID" value="NZ_BAABCK010000067.1"/>
</dbReference>
<comment type="similarity">
    <text evidence="1">Belongs to the methyltransferase superfamily.</text>
</comment>
<name>A0ABP7FAE3_9STAP</name>
<proteinExistence type="inferred from homology"/>
<dbReference type="Pfam" id="PF08241">
    <property type="entry name" value="Methyltransf_11"/>
    <property type="match status" value="1"/>
</dbReference>
<evidence type="ECO:0000313" key="6">
    <source>
        <dbReference type="Proteomes" id="UP001500920"/>
    </source>
</evidence>
<dbReference type="PANTHER" id="PTHR44942">
    <property type="entry name" value="METHYLTRANSF_11 DOMAIN-CONTAINING PROTEIN"/>
    <property type="match status" value="1"/>
</dbReference>
<keyword evidence="6" id="KW-1185">Reference proteome</keyword>
<sequence>MQVDFGNVADNYLKYRNDIPKRLVTELEMREVVISGSKVAELGAGPGLLSKMLSARGAVIDAVEPSTELIEAGRRHIGDELEVVFREGYAEDTGLIDKNYDIVTVMRAWHWFDREATIKEVQRILKPGGHLIIMDSGFTSASKIVKESMKTIQNYSPDRQIRPAGTKDNATQMINSFPVEWFEEWKSARFDLMELFKIDYDVKFTNEEWIGRLSSVSWVAGMKEKQRKNTLARVASYLEEHFPDTVHTIPHILSVAILKNKNIKNDT</sequence>
<protein>
    <submittedName>
        <fullName evidence="5">Class I SAM-dependent methyltransferase</fullName>
    </submittedName>
</protein>
<comment type="caution">
    <text evidence="5">The sequence shown here is derived from an EMBL/GenBank/DDBJ whole genome shotgun (WGS) entry which is preliminary data.</text>
</comment>
<keyword evidence="2 5" id="KW-0489">Methyltransferase</keyword>
<feature type="domain" description="Methyltransferase type 11" evidence="4">
    <location>
        <begin position="41"/>
        <end position="133"/>
    </location>
</feature>
<dbReference type="CDD" id="cd02440">
    <property type="entry name" value="AdoMet_MTases"/>
    <property type="match status" value="1"/>
</dbReference>
<evidence type="ECO:0000313" key="5">
    <source>
        <dbReference type="EMBL" id="GAA3731590.1"/>
    </source>
</evidence>
<dbReference type="GO" id="GO:0008168">
    <property type="term" value="F:methyltransferase activity"/>
    <property type="evidence" value="ECO:0007669"/>
    <property type="project" value="UniProtKB-KW"/>
</dbReference>
<evidence type="ECO:0000256" key="3">
    <source>
        <dbReference type="ARBA" id="ARBA00022679"/>
    </source>
</evidence>
<dbReference type="Gene3D" id="3.40.50.150">
    <property type="entry name" value="Vaccinia Virus protein VP39"/>
    <property type="match status" value="1"/>
</dbReference>
<dbReference type="InterPro" id="IPR029063">
    <property type="entry name" value="SAM-dependent_MTases_sf"/>
</dbReference>
<gene>
    <name evidence="5" type="ORF">GCM10022378_19810</name>
</gene>
<reference evidence="6" key="1">
    <citation type="journal article" date="2019" name="Int. J. Syst. Evol. Microbiol.">
        <title>The Global Catalogue of Microorganisms (GCM) 10K type strain sequencing project: providing services to taxonomists for standard genome sequencing and annotation.</title>
        <authorList>
            <consortium name="The Broad Institute Genomics Platform"/>
            <consortium name="The Broad Institute Genome Sequencing Center for Infectious Disease"/>
            <person name="Wu L."/>
            <person name="Ma J."/>
        </authorList>
    </citation>
    <scope>NUCLEOTIDE SEQUENCE [LARGE SCALE GENOMIC DNA]</scope>
    <source>
        <strain evidence="6">JCM 16981</strain>
    </source>
</reference>
<accession>A0ABP7FAE3</accession>
<evidence type="ECO:0000256" key="1">
    <source>
        <dbReference type="ARBA" id="ARBA00008361"/>
    </source>
</evidence>
<organism evidence="5 6">
    <name type="scientific">Salinicoccus jeotgali</name>
    <dbReference type="NCBI Taxonomy" id="381634"/>
    <lineage>
        <taxon>Bacteria</taxon>
        <taxon>Bacillati</taxon>
        <taxon>Bacillota</taxon>
        <taxon>Bacilli</taxon>
        <taxon>Bacillales</taxon>
        <taxon>Staphylococcaceae</taxon>
        <taxon>Salinicoccus</taxon>
    </lineage>
</organism>
<dbReference type="InterPro" id="IPR051052">
    <property type="entry name" value="Diverse_substrate_MTase"/>
</dbReference>
<dbReference type="GO" id="GO:0032259">
    <property type="term" value="P:methylation"/>
    <property type="evidence" value="ECO:0007669"/>
    <property type="project" value="UniProtKB-KW"/>
</dbReference>
<evidence type="ECO:0000259" key="4">
    <source>
        <dbReference type="Pfam" id="PF08241"/>
    </source>
</evidence>
<keyword evidence="3" id="KW-0808">Transferase</keyword>